<dbReference type="Gene3D" id="1.20.5.420">
    <property type="entry name" value="Immunoglobulin FC, subunit C"/>
    <property type="match status" value="1"/>
</dbReference>
<reference evidence="12" key="1">
    <citation type="submission" date="2016-04" db="EMBL/GenBank/DDBJ databases">
        <authorList>
            <person name="Evans L.H."/>
            <person name="Alamgir A."/>
            <person name="Owens N."/>
            <person name="Weber N.D."/>
            <person name="Virtaneva K."/>
            <person name="Barbian K."/>
            <person name="Babar A."/>
            <person name="Rosenke K."/>
        </authorList>
    </citation>
    <scope>NUCLEOTIDE SEQUENCE [LARGE SCALE GENOMIC DNA]</scope>
    <source>
        <strain evidence="12">CBS 101.48</strain>
    </source>
</reference>
<dbReference type="PANTHER" id="PTHR46009:SF1">
    <property type="entry name" value="VACUOLAR PROTEIN SORTING-ASSOCIATED PROTEIN VTA1 HOMOLOG"/>
    <property type="match status" value="1"/>
</dbReference>
<dbReference type="Pfam" id="PF04652">
    <property type="entry name" value="Vta1"/>
    <property type="match status" value="1"/>
</dbReference>
<evidence type="ECO:0000313" key="13">
    <source>
        <dbReference type="Proteomes" id="UP000078561"/>
    </source>
</evidence>
<keyword evidence="8" id="KW-0472">Membrane</keyword>
<dbReference type="Proteomes" id="UP000078561">
    <property type="component" value="Unassembled WGS sequence"/>
</dbReference>
<dbReference type="InterPro" id="IPR023175">
    <property type="entry name" value="Vta1/CALS_N_sf"/>
</dbReference>
<dbReference type="Gene3D" id="1.25.40.270">
    <property type="entry name" value="Vacuolar protein sorting-associated protein vta1"/>
    <property type="match status" value="1"/>
</dbReference>
<sequence length="368" mass="39474">MEIPDELKYLAPYIQRGQELNSREPIVAYYGMKTVSILQIMNVTLDSMSLFSHPSSSLAHYYAVKLAISRGPSNKATQAYLSHLLDSLEVKKQALGADNETINDDLVGYAHVENFALKVFLSADNEDRSGQATKKTAKTFLAASVFLEILKTFGDLDPEVEAKIKYSKWKAADIIKAIREGRVPTPGAPGEQENEDENDIQDDTVMTQPTSATTGDVDTEETFSQPSLQPPPPAISDFPSPPSNFTAPLGTPSSPPGQQTTNNVPRSPPPPPTVSASTTSHHVTPDPPSGPSPSQSFSIPNTASTISSPPPPPTSTTPAVGPVQIAAAQKNAKWAISALNYDDIKTARIQLLGALNDLGFNAQNNYGY</sequence>
<keyword evidence="4" id="KW-0813">Transport</keyword>
<evidence type="ECO:0000256" key="9">
    <source>
        <dbReference type="SAM" id="MobiDB-lite"/>
    </source>
</evidence>
<feature type="compositionally biased region" description="Polar residues" evidence="9">
    <location>
        <begin position="204"/>
        <end position="227"/>
    </location>
</feature>
<comment type="subcellular location">
    <subcellularLocation>
        <location evidence="2">Cytoplasm</location>
    </subcellularLocation>
    <subcellularLocation>
        <location evidence="1">Endosome membrane</location>
        <topology evidence="1">Peripheral membrane protein</topology>
    </subcellularLocation>
</comment>
<keyword evidence="13" id="KW-1185">Reference proteome</keyword>
<keyword evidence="6" id="KW-0967">Endosome</keyword>
<dbReference type="InterPro" id="IPR044538">
    <property type="entry name" value="Vta1-like"/>
</dbReference>
<evidence type="ECO:0000256" key="3">
    <source>
        <dbReference type="ARBA" id="ARBA00007895"/>
    </source>
</evidence>
<evidence type="ECO:0000259" key="11">
    <source>
        <dbReference type="Pfam" id="PF18097"/>
    </source>
</evidence>
<dbReference type="STRING" id="4829.A0A168SKS3"/>
<evidence type="ECO:0000256" key="1">
    <source>
        <dbReference type="ARBA" id="ARBA00004481"/>
    </source>
</evidence>
<evidence type="ECO:0000256" key="2">
    <source>
        <dbReference type="ARBA" id="ARBA00004496"/>
    </source>
</evidence>
<evidence type="ECO:0008006" key="14">
    <source>
        <dbReference type="Google" id="ProtNLM"/>
    </source>
</evidence>
<name>A0A168SKS3_ABSGL</name>
<evidence type="ECO:0000256" key="5">
    <source>
        <dbReference type="ARBA" id="ARBA00022490"/>
    </source>
</evidence>
<evidence type="ECO:0000259" key="10">
    <source>
        <dbReference type="Pfam" id="PF04652"/>
    </source>
</evidence>
<protein>
    <recommendedName>
        <fullName evidence="14">Vta1/callose synthase N-terminal domain-containing protein</fullName>
    </recommendedName>
</protein>
<dbReference type="InterPro" id="IPR041212">
    <property type="entry name" value="Vta1_C"/>
</dbReference>
<dbReference type="EMBL" id="LT554895">
    <property type="protein sequence ID" value="SAM08569.1"/>
    <property type="molecule type" value="Genomic_DNA"/>
</dbReference>
<dbReference type="AlphaFoldDB" id="A0A168SKS3"/>
<dbReference type="InterPro" id="IPR039431">
    <property type="entry name" value="Vta1/CALS_N"/>
</dbReference>
<feature type="domain" description="Vta1/callose synthase N-terminal" evidence="10">
    <location>
        <begin position="60"/>
        <end position="180"/>
    </location>
</feature>
<dbReference type="Pfam" id="PF18097">
    <property type="entry name" value="Vta1_C"/>
    <property type="match status" value="1"/>
</dbReference>
<feature type="compositionally biased region" description="Low complexity" evidence="9">
    <location>
        <begin position="292"/>
        <end position="307"/>
    </location>
</feature>
<dbReference type="GO" id="GO:0005771">
    <property type="term" value="C:multivesicular body"/>
    <property type="evidence" value="ECO:0007669"/>
    <property type="project" value="TreeGrafter"/>
</dbReference>
<keyword evidence="7" id="KW-0653">Protein transport</keyword>
<evidence type="ECO:0000313" key="12">
    <source>
        <dbReference type="EMBL" id="SAM08569.1"/>
    </source>
</evidence>
<evidence type="ECO:0000256" key="4">
    <source>
        <dbReference type="ARBA" id="ARBA00022448"/>
    </source>
</evidence>
<feature type="compositionally biased region" description="Acidic residues" evidence="9">
    <location>
        <begin position="192"/>
        <end position="202"/>
    </location>
</feature>
<feature type="region of interest" description="Disordered" evidence="9">
    <location>
        <begin position="180"/>
        <end position="320"/>
    </location>
</feature>
<accession>A0A168SKS3</accession>
<dbReference type="OrthoDB" id="391137at2759"/>
<evidence type="ECO:0000256" key="7">
    <source>
        <dbReference type="ARBA" id="ARBA00022927"/>
    </source>
</evidence>
<gene>
    <name evidence="12" type="primary">ABSGL_14232.1 scaffold 14385</name>
</gene>
<organism evidence="12">
    <name type="scientific">Absidia glauca</name>
    <name type="common">Pin mould</name>
    <dbReference type="NCBI Taxonomy" id="4829"/>
    <lineage>
        <taxon>Eukaryota</taxon>
        <taxon>Fungi</taxon>
        <taxon>Fungi incertae sedis</taxon>
        <taxon>Mucoromycota</taxon>
        <taxon>Mucoromycotina</taxon>
        <taxon>Mucoromycetes</taxon>
        <taxon>Mucorales</taxon>
        <taxon>Cunninghamellaceae</taxon>
        <taxon>Absidia</taxon>
    </lineage>
</organism>
<keyword evidence="5" id="KW-0963">Cytoplasm</keyword>
<dbReference type="FunCoup" id="A0A168SKS3">
    <property type="interactions" value="464"/>
</dbReference>
<dbReference type="OMA" id="NECICND"/>
<dbReference type="PANTHER" id="PTHR46009">
    <property type="entry name" value="VACUOLAR PROTEIN SORTING-ASSOCIATED PROTEIN VTA1 HOMOLOG"/>
    <property type="match status" value="1"/>
</dbReference>
<evidence type="ECO:0000256" key="8">
    <source>
        <dbReference type="ARBA" id="ARBA00023136"/>
    </source>
</evidence>
<comment type="similarity">
    <text evidence="3">Belongs to the VTA1 family.</text>
</comment>
<dbReference type="GO" id="GO:0010008">
    <property type="term" value="C:endosome membrane"/>
    <property type="evidence" value="ECO:0007669"/>
    <property type="project" value="UniProtKB-SubCell"/>
</dbReference>
<dbReference type="GO" id="GO:0015031">
    <property type="term" value="P:protein transport"/>
    <property type="evidence" value="ECO:0007669"/>
    <property type="project" value="UniProtKB-KW"/>
</dbReference>
<feature type="compositionally biased region" description="Pro residues" evidence="9">
    <location>
        <begin position="228"/>
        <end position="242"/>
    </location>
</feature>
<dbReference type="InParanoid" id="A0A168SKS3"/>
<dbReference type="GO" id="GO:0032511">
    <property type="term" value="P:late endosome to vacuole transport via multivesicular body sorting pathway"/>
    <property type="evidence" value="ECO:0007669"/>
    <property type="project" value="InterPro"/>
</dbReference>
<evidence type="ECO:0000256" key="6">
    <source>
        <dbReference type="ARBA" id="ARBA00022753"/>
    </source>
</evidence>
<feature type="domain" description="Vta1 C-terminal" evidence="11">
    <location>
        <begin position="324"/>
        <end position="356"/>
    </location>
</feature>
<proteinExistence type="inferred from homology"/>